<organism evidence="1 2">
    <name type="scientific">Cupriavidus malaysiensis</name>
    <dbReference type="NCBI Taxonomy" id="367825"/>
    <lineage>
        <taxon>Bacteria</taxon>
        <taxon>Pseudomonadati</taxon>
        <taxon>Pseudomonadota</taxon>
        <taxon>Betaproteobacteria</taxon>
        <taxon>Burkholderiales</taxon>
        <taxon>Burkholderiaceae</taxon>
        <taxon>Cupriavidus</taxon>
    </lineage>
</organism>
<name>A0ABM6F711_9BURK</name>
<dbReference type="EMBL" id="CP017754">
    <property type="protein sequence ID" value="AOZ07329.1"/>
    <property type="molecule type" value="Genomic_DNA"/>
</dbReference>
<accession>A0ABM6F711</accession>
<evidence type="ECO:0000313" key="1">
    <source>
        <dbReference type="EMBL" id="AOZ07329.1"/>
    </source>
</evidence>
<proteinExistence type="predicted"/>
<dbReference type="RefSeq" id="WP_071070281.1">
    <property type="nucleotide sequence ID" value="NZ_CP017754.1"/>
</dbReference>
<protein>
    <submittedName>
        <fullName evidence="1">Uncharacterized protein</fullName>
    </submittedName>
</protein>
<sequence>MKKFTFVASIAVLLAAGIMVGKYRAPGPDAVPGAALLQAAAGVAAVPGVGFDIRLMPETECTALQHGAVAEAQWSVVGSGVRAVELWIQTPDGKSQLWERGGQEGRKLTGPWVKDGLLFVLVESHSHKLLAASHIHKDHCTAQ</sequence>
<reference evidence="1 2" key="1">
    <citation type="submission" date="2016-10" db="EMBL/GenBank/DDBJ databases">
        <title>Complete genome sequences of three Cupriavidus strains isolated from various Malaysian environments.</title>
        <authorList>
            <person name="Abdullah A.A.-A."/>
            <person name="Shafie N.A.H."/>
            <person name="Lau N.S."/>
        </authorList>
    </citation>
    <scope>NUCLEOTIDE SEQUENCE [LARGE SCALE GENOMIC DNA]</scope>
    <source>
        <strain evidence="1 2">USMAA1020</strain>
    </source>
</reference>
<evidence type="ECO:0000313" key="2">
    <source>
        <dbReference type="Proteomes" id="UP000177515"/>
    </source>
</evidence>
<keyword evidence="2" id="KW-1185">Reference proteome</keyword>
<gene>
    <name evidence="1" type="ORF">BKK80_16995</name>
</gene>
<dbReference type="Proteomes" id="UP000177515">
    <property type="component" value="Chromosome 1"/>
</dbReference>